<protein>
    <recommendedName>
        <fullName evidence="3">Histone deacetylase interacting domain-containing protein</fullName>
    </recommendedName>
</protein>
<evidence type="ECO:0000256" key="2">
    <source>
        <dbReference type="SAM" id="MobiDB-lite"/>
    </source>
</evidence>
<reference evidence="4" key="1">
    <citation type="submission" date="2023-07" db="EMBL/GenBank/DDBJ databases">
        <authorList>
            <consortium name="AG Swart"/>
            <person name="Singh M."/>
            <person name="Singh A."/>
            <person name="Seah K."/>
            <person name="Emmerich C."/>
        </authorList>
    </citation>
    <scope>NUCLEOTIDE SEQUENCE</scope>
    <source>
        <strain evidence="4">DP1</strain>
    </source>
</reference>
<feature type="region of interest" description="Disordered" evidence="2">
    <location>
        <begin position="204"/>
        <end position="248"/>
    </location>
</feature>
<evidence type="ECO:0000256" key="1">
    <source>
        <dbReference type="ARBA" id="ARBA00022491"/>
    </source>
</evidence>
<dbReference type="Pfam" id="PF08295">
    <property type="entry name" value="Sin3_corepress"/>
    <property type="match status" value="1"/>
</dbReference>
<feature type="domain" description="Histone deacetylase interacting" evidence="3">
    <location>
        <begin position="359"/>
        <end position="457"/>
    </location>
</feature>
<keyword evidence="1" id="KW-0678">Repressor</keyword>
<dbReference type="EMBL" id="CAMPGE010000688">
    <property type="protein sequence ID" value="CAI2359441.1"/>
    <property type="molecule type" value="Genomic_DNA"/>
</dbReference>
<dbReference type="GO" id="GO:0000118">
    <property type="term" value="C:histone deacetylase complex"/>
    <property type="evidence" value="ECO:0007669"/>
    <property type="project" value="TreeGrafter"/>
</dbReference>
<comment type="caution">
    <text evidence="4">The sequence shown here is derived from an EMBL/GenBank/DDBJ whole genome shotgun (WGS) entry which is preliminary data.</text>
</comment>
<proteinExistence type="predicted"/>
<dbReference type="GO" id="GO:0003714">
    <property type="term" value="F:transcription corepressor activity"/>
    <property type="evidence" value="ECO:0007669"/>
    <property type="project" value="InterPro"/>
</dbReference>
<evidence type="ECO:0000313" key="5">
    <source>
        <dbReference type="Proteomes" id="UP001295684"/>
    </source>
</evidence>
<organism evidence="4 5">
    <name type="scientific">Euplotes crassus</name>
    <dbReference type="NCBI Taxonomy" id="5936"/>
    <lineage>
        <taxon>Eukaryota</taxon>
        <taxon>Sar</taxon>
        <taxon>Alveolata</taxon>
        <taxon>Ciliophora</taxon>
        <taxon>Intramacronucleata</taxon>
        <taxon>Spirotrichea</taxon>
        <taxon>Hypotrichia</taxon>
        <taxon>Euplotida</taxon>
        <taxon>Euplotidae</taxon>
        <taxon>Moneuplotes</taxon>
    </lineage>
</organism>
<dbReference type="Proteomes" id="UP001295684">
    <property type="component" value="Unassembled WGS sequence"/>
</dbReference>
<dbReference type="AlphaFoldDB" id="A0AAD1U389"/>
<dbReference type="InterPro" id="IPR039774">
    <property type="entry name" value="Sin3-like"/>
</dbReference>
<dbReference type="SMART" id="SM00761">
    <property type="entry name" value="HDAC_interact"/>
    <property type="match status" value="1"/>
</dbReference>
<dbReference type="InterPro" id="IPR013194">
    <property type="entry name" value="HDAC_interact_dom"/>
</dbReference>
<dbReference type="Pfam" id="PF16879">
    <property type="entry name" value="Sin3a_C"/>
    <property type="match status" value="1"/>
</dbReference>
<feature type="compositionally biased region" description="Basic and acidic residues" evidence="2">
    <location>
        <begin position="1129"/>
        <end position="1139"/>
    </location>
</feature>
<dbReference type="GO" id="GO:0000785">
    <property type="term" value="C:chromatin"/>
    <property type="evidence" value="ECO:0007669"/>
    <property type="project" value="TreeGrafter"/>
</dbReference>
<gene>
    <name evidence="4" type="ORF">ECRASSUSDP1_LOCUS732</name>
</gene>
<name>A0AAD1U389_EUPCR</name>
<accession>A0AAD1U389</accession>
<sequence length="1139" mass="132484">MVNNTTYKLKSYNMKAYKHLETICSQITQNKDKKLHENAKEFYLKLIDSIDDNSLQFFLTILSEYDSKQMNLLQTYQNCYTVIPKGSEHKSLIDMFNELVPESLRRYDVTEKSTIQGFAVLLSEIKTAVPQKVEKIQSILFNKLLGENEKLNALKDILSGHPHLYQKMKNQCMITEKDMEHEPVHSGGSQEADEEREVPVNANNGIMIGDFSDKDSQQKNSDEKQSDQEDNEAEGDSSQLEERSDYSRQRVQEIVPKMSAIMHSGTSGQKHFDKLEANLFDKLFNFFKKKYKYDDIIKILSLYSDGVIGADELNELIDCHFPANSDIHDQFLNLIYSRETNRRQLSWFTKPISEFSLSNCGIIDKSYTSFPNDFHKLICSGIDKIGAEALNSKWVSVPRGSEYFSFHQRNSSEETLFMVEDERYEVDAYLNMTNSTIGALKRLETQFKSLNEEEQKSMTEEQVTALRSRYMKPPHMKWIKHIYNCTIEMAKSDSKYDFLNLNNLLVIPIIMERLQKLQKCWSDKKNDRQKKWRKQCRDHWEKALDNRSHQFKILEKKEIVPKNMLKEAKERHQHQLDNKIELNEILTLMTTFKPSDNPFLPVEIEDEPMSLKIEELKKYPEKLPTYRMQVSDQYSFELALKIMFSILKFLPSSYNKHSEYLKGYISLFGLSCKNPDDVSCYEFSDSDRDILIGILAPRILNKQDEDEEIDNLVGGMKDPGSDSSHPQKFSDCLTFADAENQTFLELLELDCFESSPTGEEGQHNSSTIRVDPEDAKELSKSIEEEHFIPYFKKEYKVAFGSPNHFVFIKCLFIMYERLRLARKIIQDRVEVDFAENRDAVIHSYKGYKKSQERIRENRGIHEQPGENSGEVIEDDATIKDRVARHRLAILIGVSVTKFKSKLDTATFEELVRVFLGVKAFFFFTFDKLIGVASKAFHSLYNDEYQKSSSFNLFEKYEGFAGKERAKMHTMYLCEYKNLLNDMSSSNGHTCRVMYSPISRMISIHYFNLKKPLTNSRLLDDLNFYRDNYLAGGIHEQIYSGLSKEEDDEESNPELPISIPKLFLKRNLKRMHKVIEGNSDVKIHQHLPAYFSSKMLKIRYGSNKTDIIERKRKRKAPQPPVEATAVSGESKPEAEDKIHC</sequence>
<evidence type="ECO:0000259" key="3">
    <source>
        <dbReference type="SMART" id="SM00761"/>
    </source>
</evidence>
<dbReference type="PANTHER" id="PTHR12346:SF0">
    <property type="entry name" value="SIN3A, ISOFORM G"/>
    <property type="match status" value="1"/>
</dbReference>
<dbReference type="PANTHER" id="PTHR12346">
    <property type="entry name" value="SIN3B-RELATED"/>
    <property type="match status" value="1"/>
</dbReference>
<feature type="compositionally biased region" description="Basic and acidic residues" evidence="2">
    <location>
        <begin position="211"/>
        <end position="227"/>
    </location>
</feature>
<feature type="region of interest" description="Disordered" evidence="2">
    <location>
        <begin position="1107"/>
        <end position="1139"/>
    </location>
</feature>
<dbReference type="GO" id="GO:0000122">
    <property type="term" value="P:negative regulation of transcription by RNA polymerase II"/>
    <property type="evidence" value="ECO:0007669"/>
    <property type="project" value="TreeGrafter"/>
</dbReference>
<keyword evidence="5" id="KW-1185">Reference proteome</keyword>
<evidence type="ECO:0000313" key="4">
    <source>
        <dbReference type="EMBL" id="CAI2359441.1"/>
    </source>
</evidence>
<dbReference type="InterPro" id="IPR031693">
    <property type="entry name" value="Sin3_C"/>
</dbReference>